<dbReference type="InterPro" id="IPR056906">
    <property type="entry name" value="ORF2/G2P_dom"/>
</dbReference>
<evidence type="ECO:0000259" key="1">
    <source>
        <dbReference type="Pfam" id="PF23343"/>
    </source>
</evidence>
<gene>
    <name evidence="2" type="ORF">H8923_16275</name>
</gene>
<dbReference type="EMBL" id="JACRWE010000014">
    <property type="protein sequence ID" value="MBC5998307.1"/>
    <property type="molecule type" value="Genomic_DNA"/>
</dbReference>
<proteinExistence type="predicted"/>
<evidence type="ECO:0000313" key="2">
    <source>
        <dbReference type="EMBL" id="MBC5998307.1"/>
    </source>
</evidence>
<protein>
    <recommendedName>
        <fullName evidence="1">Replication-associated protein ORF2/G2P domain-containing protein</fullName>
    </recommendedName>
</protein>
<comment type="caution">
    <text evidence="2">The sequence shown here is derived from an EMBL/GenBank/DDBJ whole genome shotgun (WGS) entry which is preliminary data.</text>
</comment>
<keyword evidence="3" id="KW-1185">Reference proteome</keyword>
<accession>A0ABR7JTR1</accession>
<sequence>MSNVKCGQKRRTKKKNMYTELDFEKLIDRMNEHQVTIDDEIITLNNIDQILDVRAKCIYETKTITSGPLREMEMYPLFPKKDVPEEFRVKGTTKSRKNLNNKNAVKYFIRKANTNFGKGDYYVTLNYTDKNRPKTYEEAKKHVMAYIKKLNYEFLKQQLKAEGKKLTSKIKKKNYKKIKYMYVIEISKEGKGKYHVHMILSSELSMDQVESCWKYSRRNNIRRIDPDDRHITDLAEYLSKDPNGKKRWGCSKGLKEPVITTSKKVSKRKIYNMDSNRNIIEEEMEKINPGYKLIEFEITKNKWTNMPYIHVLMRKIDKSK</sequence>
<feature type="domain" description="Replication-associated protein ORF2/G2P" evidence="1">
    <location>
        <begin position="121"/>
        <end position="241"/>
    </location>
</feature>
<organism evidence="2 3">
    <name type="scientific">Romboutsia faecis</name>
    <dbReference type="NCBI Taxonomy" id="2764597"/>
    <lineage>
        <taxon>Bacteria</taxon>
        <taxon>Bacillati</taxon>
        <taxon>Bacillota</taxon>
        <taxon>Clostridia</taxon>
        <taxon>Peptostreptococcales</taxon>
        <taxon>Peptostreptococcaceae</taxon>
        <taxon>Romboutsia</taxon>
    </lineage>
</organism>
<dbReference type="Proteomes" id="UP000609849">
    <property type="component" value="Unassembled WGS sequence"/>
</dbReference>
<dbReference type="RefSeq" id="WP_153972946.1">
    <property type="nucleotide sequence ID" value="NZ_JACRWE010000014.1"/>
</dbReference>
<name>A0ABR7JTR1_9FIRM</name>
<dbReference type="Pfam" id="PF23343">
    <property type="entry name" value="REP_ORF2-G2P"/>
    <property type="match status" value="1"/>
</dbReference>
<evidence type="ECO:0000313" key="3">
    <source>
        <dbReference type="Proteomes" id="UP000609849"/>
    </source>
</evidence>
<reference evidence="2 3" key="1">
    <citation type="submission" date="2020-08" db="EMBL/GenBank/DDBJ databases">
        <authorList>
            <person name="Liu C."/>
            <person name="Sun Q."/>
        </authorList>
    </citation>
    <scope>NUCLEOTIDE SEQUENCE [LARGE SCALE GENOMIC DNA]</scope>
    <source>
        <strain evidence="2 3">NSJ-18</strain>
    </source>
</reference>